<evidence type="ECO:0000313" key="3">
    <source>
        <dbReference type="Proteomes" id="UP000283509"/>
    </source>
</evidence>
<dbReference type="Proteomes" id="UP000283509">
    <property type="component" value="Unassembled WGS sequence"/>
</dbReference>
<proteinExistence type="predicted"/>
<comment type="caution">
    <text evidence="2">The sequence shown here is derived from an EMBL/GenBank/DDBJ whole genome shotgun (WGS) entry which is preliminary data.</text>
</comment>
<feature type="compositionally biased region" description="Basic and acidic residues" evidence="1">
    <location>
        <begin position="140"/>
        <end position="151"/>
    </location>
</feature>
<sequence length="426" mass="49060">MKERPDTDDDLLRDVLPQDVVQRDDDLARNPDAQQHIVVSRHTLPRIVVSQNDEPPGAKSSAADKSHARPRPHIIIQGDSQPGNDSKGKENPRDDRWKDQKDDDRRRRGPSPDDDPAPDDRLRRRDTIPSIVVTSDEEDLPPRREGPRSHEILSNVAVKRDSRQPYTDLPRGGDALPPIGAVRRRHSLDYDDRFGYGYGGRYSDVLRRDDAVFRELPRYRDVVLRDDLARRRDGVFYDNFAGRRDVTSYSSLPHRRDVVLYDLPRRRSDSSYDIPRRRGYVLQDFPNERDILVYDDSFRRSSGVLYDDLTGRRNGVLRDELSRRPDAWPQDKGQRYSDAPKKSDASPSVHVPRDVLLRNAIPRDILLRNVLPSDSVPKNGSRDILLRDVVPRDIILRDVLPRDILLPKAVSQDDQSRTMKARGALR</sequence>
<name>A0A3R7M2M4_PENVA</name>
<feature type="compositionally biased region" description="Basic and acidic residues" evidence="1">
    <location>
        <begin position="118"/>
        <end position="127"/>
    </location>
</feature>
<reference evidence="2 3" key="2">
    <citation type="submission" date="2019-01" db="EMBL/GenBank/DDBJ databases">
        <title>The decoding of complex shrimp genome reveals the adaptation for benthos swimmer, frequently molting mechanism and breeding impact on genome.</title>
        <authorList>
            <person name="Sun Y."/>
            <person name="Gao Y."/>
            <person name="Yu Y."/>
        </authorList>
    </citation>
    <scope>NUCLEOTIDE SEQUENCE [LARGE SCALE GENOMIC DNA]</scope>
    <source>
        <tissue evidence="2">Muscle</tissue>
    </source>
</reference>
<feature type="region of interest" description="Disordered" evidence="1">
    <location>
        <begin position="321"/>
        <end position="349"/>
    </location>
</feature>
<accession>A0A3R7M2M4</accession>
<feature type="compositionally biased region" description="Basic and acidic residues" evidence="1">
    <location>
        <begin position="1"/>
        <end position="13"/>
    </location>
</feature>
<dbReference type="AlphaFoldDB" id="A0A3R7M2M4"/>
<keyword evidence="3" id="KW-1185">Reference proteome</keyword>
<reference evidence="2 3" key="1">
    <citation type="submission" date="2018-04" db="EMBL/GenBank/DDBJ databases">
        <authorList>
            <person name="Zhang X."/>
            <person name="Yuan J."/>
            <person name="Li F."/>
            <person name="Xiang J."/>
        </authorList>
    </citation>
    <scope>NUCLEOTIDE SEQUENCE [LARGE SCALE GENOMIC DNA]</scope>
    <source>
        <tissue evidence="2">Muscle</tissue>
    </source>
</reference>
<dbReference type="EMBL" id="QCYY01003068">
    <property type="protein sequence ID" value="ROT65581.1"/>
    <property type="molecule type" value="Genomic_DNA"/>
</dbReference>
<feature type="compositionally biased region" description="Basic and acidic residues" evidence="1">
    <location>
        <begin position="332"/>
        <end position="344"/>
    </location>
</feature>
<gene>
    <name evidence="2" type="ORF">C7M84_016444</name>
</gene>
<feature type="compositionally biased region" description="Basic and acidic residues" evidence="1">
    <location>
        <begin position="86"/>
        <end position="106"/>
    </location>
</feature>
<protein>
    <submittedName>
        <fullName evidence="2">Uncharacterized protein</fullName>
    </submittedName>
</protein>
<evidence type="ECO:0000256" key="1">
    <source>
        <dbReference type="SAM" id="MobiDB-lite"/>
    </source>
</evidence>
<evidence type="ECO:0000313" key="2">
    <source>
        <dbReference type="EMBL" id="ROT65581.1"/>
    </source>
</evidence>
<organism evidence="2 3">
    <name type="scientific">Penaeus vannamei</name>
    <name type="common">Whiteleg shrimp</name>
    <name type="synonym">Litopenaeus vannamei</name>
    <dbReference type="NCBI Taxonomy" id="6689"/>
    <lineage>
        <taxon>Eukaryota</taxon>
        <taxon>Metazoa</taxon>
        <taxon>Ecdysozoa</taxon>
        <taxon>Arthropoda</taxon>
        <taxon>Crustacea</taxon>
        <taxon>Multicrustacea</taxon>
        <taxon>Malacostraca</taxon>
        <taxon>Eumalacostraca</taxon>
        <taxon>Eucarida</taxon>
        <taxon>Decapoda</taxon>
        <taxon>Dendrobranchiata</taxon>
        <taxon>Penaeoidea</taxon>
        <taxon>Penaeidae</taxon>
        <taxon>Penaeus</taxon>
    </lineage>
</organism>
<feature type="region of interest" description="Disordered" evidence="1">
    <location>
        <begin position="1"/>
        <end position="178"/>
    </location>
</feature>